<reference evidence="2 3" key="1">
    <citation type="submission" date="2019-03" db="EMBL/GenBank/DDBJ databases">
        <title>Genomic Encyclopedia of Type Strains, Phase III (KMG-III): the genomes of soil and plant-associated and newly described type strains.</title>
        <authorList>
            <person name="Whitman W."/>
        </authorList>
    </citation>
    <scope>NUCLEOTIDE SEQUENCE [LARGE SCALE GENOMIC DNA]</scope>
    <source>
        <strain evidence="2 3">VKM Ac-2527</strain>
    </source>
</reference>
<feature type="transmembrane region" description="Helical" evidence="1">
    <location>
        <begin position="50"/>
        <end position="71"/>
    </location>
</feature>
<feature type="transmembrane region" description="Helical" evidence="1">
    <location>
        <begin position="119"/>
        <end position="144"/>
    </location>
</feature>
<evidence type="ECO:0000313" key="2">
    <source>
        <dbReference type="EMBL" id="TDO52366.1"/>
    </source>
</evidence>
<dbReference type="Proteomes" id="UP000295388">
    <property type="component" value="Unassembled WGS sequence"/>
</dbReference>
<keyword evidence="1" id="KW-0812">Transmembrane</keyword>
<protein>
    <submittedName>
        <fullName evidence="2">Uncharacterized protein</fullName>
    </submittedName>
</protein>
<accession>A0A4R6KN34</accession>
<feature type="transmembrane region" description="Helical" evidence="1">
    <location>
        <begin position="83"/>
        <end position="107"/>
    </location>
</feature>
<evidence type="ECO:0000256" key="1">
    <source>
        <dbReference type="SAM" id="Phobius"/>
    </source>
</evidence>
<evidence type="ECO:0000313" key="3">
    <source>
        <dbReference type="Proteomes" id="UP000295388"/>
    </source>
</evidence>
<gene>
    <name evidence="2" type="ORF">EV643_102204</name>
</gene>
<name>A0A4R6KN34_9ACTN</name>
<proteinExistence type="predicted"/>
<feature type="transmembrane region" description="Helical" evidence="1">
    <location>
        <begin position="21"/>
        <end position="44"/>
    </location>
</feature>
<comment type="caution">
    <text evidence="2">The sequence shown here is derived from an EMBL/GenBank/DDBJ whole genome shotgun (WGS) entry which is preliminary data.</text>
</comment>
<dbReference type="RefSeq" id="WP_133798792.1">
    <property type="nucleotide sequence ID" value="NZ_SNWQ01000002.1"/>
</dbReference>
<sequence length="154" mass="16365">MATTIRIHEAPTGPPLAVRAATAAWLLAVGSGVAETVVGVIGAIGDDTPVVAIAAQIAFRAVVYGSLFVIIDRYFRQGVPWSRWLLAGLLGIVGLATLVIGPLQWLITNGDFTTLHPDATFATFAAIRTVHILAVLAAVPLMFAPDANRWFHRK</sequence>
<dbReference type="EMBL" id="SNWQ01000002">
    <property type="protein sequence ID" value="TDO52366.1"/>
    <property type="molecule type" value="Genomic_DNA"/>
</dbReference>
<organism evidence="2 3">
    <name type="scientific">Kribbella caucasensis</name>
    <dbReference type="NCBI Taxonomy" id="2512215"/>
    <lineage>
        <taxon>Bacteria</taxon>
        <taxon>Bacillati</taxon>
        <taxon>Actinomycetota</taxon>
        <taxon>Actinomycetes</taxon>
        <taxon>Propionibacteriales</taxon>
        <taxon>Kribbellaceae</taxon>
        <taxon>Kribbella</taxon>
    </lineage>
</organism>
<dbReference type="AlphaFoldDB" id="A0A4R6KN34"/>
<dbReference type="OrthoDB" id="4476959at2"/>
<keyword evidence="1" id="KW-0472">Membrane</keyword>
<keyword evidence="1" id="KW-1133">Transmembrane helix</keyword>
<keyword evidence="3" id="KW-1185">Reference proteome</keyword>